<keyword evidence="12" id="KW-0902">Two-component regulatory system</keyword>
<dbReference type="PROSITE" id="PS50894">
    <property type="entry name" value="HPT"/>
    <property type="match status" value="1"/>
</dbReference>
<sequence>MKFPLLPRRLSAQLAMLVSILFMATVFSSRGTAGEQSAAQRERDGAADPGACPQHRWRLGRALASRRSGVDGGLLLQSFEYPSAAQPGGNRSQGKVGMSFPVPAQETITLEYRNAGELLAAGGVGDLADLGDLAPSELVILQPVNAAGTVGWLKMTVSLAELIEARRTLWSESVVTALVAVLASTALTMLFLARTMRVLRQAANFAGRLDSVRGQVLPAFHGNEEIQQLVEALNRASLRLKQQEDQIQESNRFLNSLTDALGEGVVATDAEGRCTFMNAEAERLLGWHRDEVVGKVVHDLMHFQTATGIPMDKEECPMHSSLVSGHVFRSDLDAFTRKDGSLFPVSVVSMPIYQGEQFVGTVAAFQDITERRRDEEYLLATSSRLSALIESMQAGVLVEDEHGKVVITNQTFCDAFGLEVPSTELIGAQAQTLMLQCAGMSGDPQGYVSLTARLLADGAPTLAHELQLINGRVLELDYVPIYLFPAMPQREDCRGHLWLFRDITERKLVDAEIRQARAAAEQANSAKSDFLANMSHEIRTPMNGVIGMTDLALDTELTPQQRDYLEMVKASADALLVIINDILDFSKIEAGKLEIEKIGFSIRQELVQTLKPLQFRAEQKGLTLDYFVDPLVPEVLVGDSIRLRQILINLVGNALKFTEQGGLSVRVVLAAKSEDDVELHFAVRDTGIGIVQEKQAGIFEAFSQADGSITRRFGGTGLGLAICHKLVTMMNGRIWVVSAVGQGSTFHFTLRLGVGDAATVAAATAAAVVPELRALHVLLVEDNLINQRLGVTLLERRGHCVRVAGNGEEALAALAGEKFDVVLMDIQMPVMGGFEATRRIRAQEVQSGAHQVIVAMTANAMQGDRERCLAEGMDGYVSKPVRADDLFSTLAACLPEAVEGAALPITQAAAVAALAAPVAGGFDRAAVLAAMGDDEELFGAVAAMFVQDSPGYCAALQAAVDAGDVKTLHREAHTVKGLLATFACDASTAIARDIENLAKDGLFDEAVAKVPQLLVAIEDLAIVLAAEARPVAQ</sequence>
<dbReference type="SMART" id="SM00387">
    <property type="entry name" value="HATPase_c"/>
    <property type="match status" value="1"/>
</dbReference>
<dbReference type="EMBL" id="JADJUC010000001">
    <property type="protein sequence ID" value="MBK8522947.1"/>
    <property type="molecule type" value="Genomic_DNA"/>
</dbReference>
<dbReference type="PROSITE" id="PS50112">
    <property type="entry name" value="PAS"/>
    <property type="match status" value="2"/>
</dbReference>
<feature type="chain" id="PRO_5038484427" description="Sensory/regulatory protein RpfC" evidence="22">
    <location>
        <begin position="25"/>
        <end position="1033"/>
    </location>
</feature>
<feature type="modified residue" description="4-aspartylphosphate" evidence="19">
    <location>
        <position position="825"/>
    </location>
</feature>
<dbReference type="InterPro" id="IPR003594">
    <property type="entry name" value="HATPase_dom"/>
</dbReference>
<evidence type="ECO:0000256" key="4">
    <source>
        <dbReference type="ARBA" id="ARBA00022475"/>
    </source>
</evidence>
<evidence type="ECO:0000256" key="6">
    <source>
        <dbReference type="ARBA" id="ARBA00022679"/>
    </source>
</evidence>
<dbReference type="SUPFAM" id="SSF55785">
    <property type="entry name" value="PYP-like sensor domain (PAS domain)"/>
    <property type="match status" value="2"/>
</dbReference>
<evidence type="ECO:0000313" key="29">
    <source>
        <dbReference type="Proteomes" id="UP000886689"/>
    </source>
</evidence>
<dbReference type="FunFam" id="3.30.565.10:FF:000010">
    <property type="entry name" value="Sensor histidine kinase RcsC"/>
    <property type="match status" value="1"/>
</dbReference>
<evidence type="ECO:0000259" key="25">
    <source>
        <dbReference type="PROSITE" id="PS50112"/>
    </source>
</evidence>
<evidence type="ECO:0000256" key="7">
    <source>
        <dbReference type="ARBA" id="ARBA00022692"/>
    </source>
</evidence>
<dbReference type="InterPro" id="IPR013767">
    <property type="entry name" value="PAS_fold"/>
</dbReference>
<dbReference type="GO" id="GO:0005524">
    <property type="term" value="F:ATP binding"/>
    <property type="evidence" value="ECO:0007669"/>
    <property type="project" value="UniProtKB-KW"/>
</dbReference>
<keyword evidence="9" id="KW-0418">Kinase</keyword>
<dbReference type="Pfam" id="PF00989">
    <property type="entry name" value="PAS"/>
    <property type="match status" value="1"/>
</dbReference>
<organism evidence="28 29">
    <name type="scientific">Candidatus Proximibacter danicus</name>
    <dbReference type="NCBI Taxonomy" id="2954365"/>
    <lineage>
        <taxon>Bacteria</taxon>
        <taxon>Pseudomonadati</taxon>
        <taxon>Pseudomonadota</taxon>
        <taxon>Betaproteobacteria</taxon>
        <taxon>Candidatus Proximibacter</taxon>
    </lineage>
</organism>
<feature type="domain" description="Response regulatory" evidence="24">
    <location>
        <begin position="776"/>
        <end position="894"/>
    </location>
</feature>
<dbReference type="SUPFAM" id="SSF52172">
    <property type="entry name" value="CheY-like"/>
    <property type="match status" value="1"/>
</dbReference>
<dbReference type="Pfam" id="PF00072">
    <property type="entry name" value="Response_reg"/>
    <property type="match status" value="1"/>
</dbReference>
<dbReference type="Pfam" id="PF02518">
    <property type="entry name" value="HATPase_c"/>
    <property type="match status" value="1"/>
</dbReference>
<dbReference type="InterPro" id="IPR011006">
    <property type="entry name" value="CheY-like_superfamily"/>
</dbReference>
<dbReference type="PRINTS" id="PR00344">
    <property type="entry name" value="BCTRLSENSOR"/>
</dbReference>
<dbReference type="EC" id="2.7.13.3" evidence="3"/>
<dbReference type="GO" id="GO:0000155">
    <property type="term" value="F:phosphorelay sensor kinase activity"/>
    <property type="evidence" value="ECO:0007669"/>
    <property type="project" value="InterPro"/>
</dbReference>
<evidence type="ECO:0000256" key="20">
    <source>
        <dbReference type="SAM" id="Coils"/>
    </source>
</evidence>
<evidence type="ECO:0000259" key="23">
    <source>
        <dbReference type="PROSITE" id="PS50109"/>
    </source>
</evidence>
<dbReference type="CDD" id="cd00130">
    <property type="entry name" value="PAS"/>
    <property type="match status" value="1"/>
</dbReference>
<dbReference type="SUPFAM" id="SSF55874">
    <property type="entry name" value="ATPase domain of HSP90 chaperone/DNA topoisomerase II/histidine kinase"/>
    <property type="match status" value="1"/>
</dbReference>
<evidence type="ECO:0000256" key="5">
    <source>
        <dbReference type="ARBA" id="ARBA00022553"/>
    </source>
</evidence>
<dbReference type="SMART" id="SM00091">
    <property type="entry name" value="PAS"/>
    <property type="match status" value="2"/>
</dbReference>
<dbReference type="PANTHER" id="PTHR45339:SF1">
    <property type="entry name" value="HYBRID SIGNAL TRANSDUCTION HISTIDINE KINASE J"/>
    <property type="match status" value="1"/>
</dbReference>
<dbReference type="SUPFAM" id="SSF47384">
    <property type="entry name" value="Homodimeric domain of signal transducing histidine kinase"/>
    <property type="match status" value="1"/>
</dbReference>
<proteinExistence type="predicted"/>
<dbReference type="Pfam" id="PF01627">
    <property type="entry name" value="Hpt"/>
    <property type="match status" value="1"/>
</dbReference>
<dbReference type="InterPro" id="IPR036097">
    <property type="entry name" value="HisK_dim/P_sf"/>
</dbReference>
<feature type="domain" description="PAS" evidence="25">
    <location>
        <begin position="381"/>
        <end position="419"/>
    </location>
</feature>
<feature type="domain" description="HPt" evidence="27">
    <location>
        <begin position="934"/>
        <end position="1033"/>
    </location>
</feature>
<evidence type="ECO:0000256" key="3">
    <source>
        <dbReference type="ARBA" id="ARBA00012438"/>
    </source>
</evidence>
<dbReference type="PROSITE" id="PS50109">
    <property type="entry name" value="HIS_KIN"/>
    <property type="match status" value="1"/>
</dbReference>
<accession>A0A9D7K1G6</accession>
<name>A0A9D7K1G6_9PROT</name>
<evidence type="ECO:0000259" key="26">
    <source>
        <dbReference type="PROSITE" id="PS50113"/>
    </source>
</evidence>
<feature type="domain" description="Histidine kinase" evidence="23">
    <location>
        <begin position="533"/>
        <end position="754"/>
    </location>
</feature>
<dbReference type="Gene3D" id="1.20.120.160">
    <property type="entry name" value="HPT domain"/>
    <property type="match status" value="1"/>
</dbReference>
<evidence type="ECO:0000313" key="28">
    <source>
        <dbReference type="EMBL" id="MBK8522947.1"/>
    </source>
</evidence>
<keyword evidence="5 19" id="KW-0597">Phosphoprotein</keyword>
<dbReference type="InterPro" id="IPR013656">
    <property type="entry name" value="PAS_4"/>
</dbReference>
<evidence type="ECO:0000256" key="10">
    <source>
        <dbReference type="ARBA" id="ARBA00022840"/>
    </source>
</evidence>
<dbReference type="PROSITE" id="PS50110">
    <property type="entry name" value="RESPONSE_REGULATORY"/>
    <property type="match status" value="1"/>
</dbReference>
<feature type="domain" description="PAS" evidence="25">
    <location>
        <begin position="250"/>
        <end position="302"/>
    </location>
</feature>
<evidence type="ECO:0000259" key="24">
    <source>
        <dbReference type="PROSITE" id="PS50110"/>
    </source>
</evidence>
<dbReference type="Gene3D" id="3.30.450.20">
    <property type="entry name" value="PAS domain"/>
    <property type="match status" value="2"/>
</dbReference>
<evidence type="ECO:0000256" key="19">
    <source>
        <dbReference type="PROSITE-ProRule" id="PRU00169"/>
    </source>
</evidence>
<dbReference type="Proteomes" id="UP000886689">
    <property type="component" value="Unassembled WGS sequence"/>
</dbReference>
<dbReference type="PROSITE" id="PS50113">
    <property type="entry name" value="PAC"/>
    <property type="match status" value="1"/>
</dbReference>
<dbReference type="NCBIfam" id="TIGR00229">
    <property type="entry name" value="sensory_box"/>
    <property type="match status" value="1"/>
</dbReference>
<gene>
    <name evidence="28" type="ORF">IPL58_01730</name>
</gene>
<dbReference type="InterPro" id="IPR001789">
    <property type="entry name" value="Sig_transdc_resp-reg_receiver"/>
</dbReference>
<dbReference type="InterPro" id="IPR036890">
    <property type="entry name" value="HATPase_C_sf"/>
</dbReference>
<dbReference type="SMART" id="SM00448">
    <property type="entry name" value="REC"/>
    <property type="match status" value="1"/>
</dbReference>
<feature type="signal peptide" evidence="22">
    <location>
        <begin position="1"/>
        <end position="24"/>
    </location>
</feature>
<dbReference type="SUPFAM" id="SSF47226">
    <property type="entry name" value="Histidine-containing phosphotransfer domain, HPT domain"/>
    <property type="match status" value="1"/>
</dbReference>
<dbReference type="GO" id="GO:0005886">
    <property type="term" value="C:plasma membrane"/>
    <property type="evidence" value="ECO:0007669"/>
    <property type="project" value="UniProtKB-SubCell"/>
</dbReference>
<dbReference type="SMART" id="SM00388">
    <property type="entry name" value="HisKA"/>
    <property type="match status" value="1"/>
</dbReference>
<keyword evidence="22" id="KW-0732">Signal</keyword>
<dbReference type="Gene3D" id="3.40.50.2300">
    <property type="match status" value="1"/>
</dbReference>
<comment type="catalytic activity">
    <reaction evidence="1">
        <text>ATP + protein L-histidine = ADP + protein N-phospho-L-histidine.</text>
        <dbReference type="EC" id="2.7.13.3"/>
    </reaction>
</comment>
<evidence type="ECO:0000256" key="11">
    <source>
        <dbReference type="ARBA" id="ARBA00022989"/>
    </source>
</evidence>
<dbReference type="InterPro" id="IPR008207">
    <property type="entry name" value="Sig_transdc_His_kin_Hpt_dom"/>
</dbReference>
<evidence type="ECO:0000256" key="22">
    <source>
        <dbReference type="SAM" id="SignalP"/>
    </source>
</evidence>
<feature type="coiled-coil region" evidence="20">
    <location>
        <begin position="223"/>
        <end position="260"/>
    </location>
</feature>
<keyword evidence="8" id="KW-0547">Nucleotide-binding</keyword>
<evidence type="ECO:0000259" key="27">
    <source>
        <dbReference type="PROSITE" id="PS50894"/>
    </source>
</evidence>
<evidence type="ECO:0000256" key="9">
    <source>
        <dbReference type="ARBA" id="ARBA00022777"/>
    </source>
</evidence>
<evidence type="ECO:0000256" key="8">
    <source>
        <dbReference type="ARBA" id="ARBA00022741"/>
    </source>
</evidence>
<protein>
    <recommendedName>
        <fullName evidence="16">Sensory/regulatory protein RpfC</fullName>
        <ecNumber evidence="3">2.7.13.3</ecNumber>
    </recommendedName>
    <alternativeName>
        <fullName evidence="17">Virulence sensor protein BvgS</fullName>
    </alternativeName>
</protein>
<evidence type="ECO:0000256" key="2">
    <source>
        <dbReference type="ARBA" id="ARBA00004651"/>
    </source>
</evidence>
<comment type="subunit">
    <text evidence="15">At low DSF concentrations, interacts with RpfF.</text>
</comment>
<comment type="function">
    <text evidence="14">Member of the two-component regulatory system BvgS/BvgA. Phosphorylates BvgA via a four-step phosphorelay in response to environmental signals.</text>
</comment>
<dbReference type="Gene3D" id="3.30.565.10">
    <property type="entry name" value="Histidine kinase-like ATPase, C-terminal domain"/>
    <property type="match status" value="1"/>
</dbReference>
<dbReference type="CDD" id="cd17546">
    <property type="entry name" value="REC_hyHK_CKI1_RcsC-like"/>
    <property type="match status" value="1"/>
</dbReference>
<dbReference type="Pfam" id="PF00512">
    <property type="entry name" value="HisKA"/>
    <property type="match status" value="1"/>
</dbReference>
<keyword evidence="6" id="KW-0808">Transferase</keyword>
<dbReference type="InterPro" id="IPR004358">
    <property type="entry name" value="Sig_transdc_His_kin-like_C"/>
</dbReference>
<evidence type="ECO:0000256" key="12">
    <source>
        <dbReference type="ARBA" id="ARBA00023012"/>
    </source>
</evidence>
<dbReference type="InterPro" id="IPR035965">
    <property type="entry name" value="PAS-like_dom_sf"/>
</dbReference>
<keyword evidence="4" id="KW-1003">Cell membrane</keyword>
<evidence type="ECO:0000256" key="1">
    <source>
        <dbReference type="ARBA" id="ARBA00000085"/>
    </source>
</evidence>
<dbReference type="GO" id="GO:0006355">
    <property type="term" value="P:regulation of DNA-templated transcription"/>
    <property type="evidence" value="ECO:0007669"/>
    <property type="project" value="InterPro"/>
</dbReference>
<keyword evidence="7 21" id="KW-0812">Transmembrane</keyword>
<dbReference type="Pfam" id="PF08448">
    <property type="entry name" value="PAS_4"/>
    <property type="match status" value="1"/>
</dbReference>
<dbReference type="InterPro" id="IPR000700">
    <property type="entry name" value="PAS-assoc_C"/>
</dbReference>
<evidence type="ECO:0000256" key="18">
    <source>
        <dbReference type="PROSITE-ProRule" id="PRU00110"/>
    </source>
</evidence>
<feature type="transmembrane region" description="Helical" evidence="21">
    <location>
        <begin position="174"/>
        <end position="193"/>
    </location>
</feature>
<evidence type="ECO:0000256" key="15">
    <source>
        <dbReference type="ARBA" id="ARBA00064003"/>
    </source>
</evidence>
<evidence type="ECO:0000256" key="17">
    <source>
        <dbReference type="ARBA" id="ARBA00070152"/>
    </source>
</evidence>
<keyword evidence="10" id="KW-0067">ATP-binding</keyword>
<keyword evidence="20" id="KW-0175">Coiled coil</keyword>
<feature type="domain" description="PAC" evidence="26">
    <location>
        <begin position="328"/>
        <end position="380"/>
    </location>
</feature>
<dbReference type="InterPro" id="IPR036641">
    <property type="entry name" value="HPT_dom_sf"/>
</dbReference>
<evidence type="ECO:0000256" key="14">
    <source>
        <dbReference type="ARBA" id="ARBA00058004"/>
    </source>
</evidence>
<comment type="subcellular location">
    <subcellularLocation>
        <location evidence="2">Cell membrane</location>
        <topology evidence="2">Multi-pass membrane protein</topology>
    </subcellularLocation>
</comment>
<dbReference type="FunFam" id="1.10.287.130:FF:000002">
    <property type="entry name" value="Two-component osmosensing histidine kinase"/>
    <property type="match status" value="1"/>
</dbReference>
<keyword evidence="11 21" id="KW-1133">Transmembrane helix</keyword>
<dbReference type="InterPro" id="IPR005467">
    <property type="entry name" value="His_kinase_dom"/>
</dbReference>
<evidence type="ECO:0000256" key="13">
    <source>
        <dbReference type="ARBA" id="ARBA00023136"/>
    </source>
</evidence>
<evidence type="ECO:0000256" key="16">
    <source>
        <dbReference type="ARBA" id="ARBA00068150"/>
    </source>
</evidence>
<feature type="modified residue" description="Phosphohistidine" evidence="18">
    <location>
        <position position="973"/>
    </location>
</feature>
<dbReference type="InterPro" id="IPR000014">
    <property type="entry name" value="PAS"/>
</dbReference>
<dbReference type="CDD" id="cd16922">
    <property type="entry name" value="HATPase_EvgS-ArcB-TorS-like"/>
    <property type="match status" value="1"/>
</dbReference>
<dbReference type="AlphaFoldDB" id="A0A9D7K1G6"/>
<dbReference type="Gene3D" id="1.10.287.130">
    <property type="match status" value="1"/>
</dbReference>
<dbReference type="PANTHER" id="PTHR45339">
    <property type="entry name" value="HYBRID SIGNAL TRANSDUCTION HISTIDINE KINASE J"/>
    <property type="match status" value="1"/>
</dbReference>
<dbReference type="InterPro" id="IPR003661">
    <property type="entry name" value="HisK_dim/P_dom"/>
</dbReference>
<evidence type="ECO:0000256" key="21">
    <source>
        <dbReference type="SAM" id="Phobius"/>
    </source>
</evidence>
<reference evidence="28" key="1">
    <citation type="submission" date="2020-10" db="EMBL/GenBank/DDBJ databases">
        <title>Connecting structure to function with the recovery of over 1000 high-quality activated sludge metagenome-assembled genomes encoding full-length rRNA genes using long-read sequencing.</title>
        <authorList>
            <person name="Singleton C.M."/>
            <person name="Petriglieri F."/>
            <person name="Kristensen J.M."/>
            <person name="Kirkegaard R.H."/>
            <person name="Michaelsen T.Y."/>
            <person name="Andersen M.H."/>
            <person name="Karst S.M."/>
            <person name="Dueholm M.S."/>
            <person name="Nielsen P.H."/>
            <person name="Albertsen M."/>
        </authorList>
    </citation>
    <scope>NUCLEOTIDE SEQUENCE</scope>
    <source>
        <strain evidence="28">Hirt_18-Q3-R61-65_BATAC.395</strain>
    </source>
</reference>
<dbReference type="CDD" id="cd00082">
    <property type="entry name" value="HisKA"/>
    <property type="match status" value="1"/>
</dbReference>
<comment type="caution">
    <text evidence="28">The sequence shown here is derived from an EMBL/GenBank/DDBJ whole genome shotgun (WGS) entry which is preliminary data.</text>
</comment>
<keyword evidence="13 21" id="KW-0472">Membrane</keyword>